<dbReference type="AlphaFoldDB" id="J4VQE9"/>
<dbReference type="InParanoid" id="J4VQE9"/>
<dbReference type="HOGENOM" id="CLU_1360193_0_0_1"/>
<organism evidence="1 2">
    <name type="scientific">Beauveria bassiana (strain ARSEF 2860)</name>
    <name type="common">White muscardine disease fungus</name>
    <name type="synonym">Tritirachium shiotae</name>
    <dbReference type="NCBI Taxonomy" id="655819"/>
    <lineage>
        <taxon>Eukaryota</taxon>
        <taxon>Fungi</taxon>
        <taxon>Dikarya</taxon>
        <taxon>Ascomycota</taxon>
        <taxon>Pezizomycotina</taxon>
        <taxon>Sordariomycetes</taxon>
        <taxon>Hypocreomycetidae</taxon>
        <taxon>Hypocreales</taxon>
        <taxon>Cordycipitaceae</taxon>
        <taxon>Beauveria</taxon>
    </lineage>
</organism>
<sequence length="201" mass="22721">MGTADHCSSQRYDSATINATPNIGFLYYGCIVRDQENTSLDGRLLTKAKRVKIEEEKQGRSRHGTIKVRMINCPQACLADRKEDIATGTGIRLRTWKYVCQQNFNSTGTMLTHQSRAIAVAALCEADVVRRTETVVKPGAILFGVKFIRVWRARHNRKLSKTPENTCAIFQVSEQMHYASSLTVMIPQSHPNLEARRIIRL</sequence>
<dbReference type="Proteomes" id="UP000002762">
    <property type="component" value="Unassembled WGS sequence"/>
</dbReference>
<reference evidence="1 2" key="1">
    <citation type="journal article" date="2012" name="Sci. Rep.">
        <title>Genomic perspectives on the evolution of fungal entomopathogenicity in Beauveria bassiana.</title>
        <authorList>
            <person name="Xiao G."/>
            <person name="Ying S.H."/>
            <person name="Zheng P."/>
            <person name="Wang Z.L."/>
            <person name="Zhang S."/>
            <person name="Xie X.Q."/>
            <person name="Shang Y."/>
            <person name="St Leger R.J."/>
            <person name="Zhao G.P."/>
            <person name="Wang C."/>
            <person name="Feng M.G."/>
        </authorList>
    </citation>
    <scope>NUCLEOTIDE SEQUENCE [LARGE SCALE GENOMIC DNA]</scope>
    <source>
        <strain evidence="1 2">ARSEF 2860</strain>
    </source>
</reference>
<keyword evidence="2" id="KW-1185">Reference proteome</keyword>
<dbReference type="EMBL" id="JH725241">
    <property type="protein sequence ID" value="EJP60915.1"/>
    <property type="molecule type" value="Genomic_DNA"/>
</dbReference>
<accession>J4VQE9</accession>
<evidence type="ECO:0000313" key="1">
    <source>
        <dbReference type="EMBL" id="EJP60915.1"/>
    </source>
</evidence>
<name>J4VQE9_BEAB2</name>
<gene>
    <name evidence="1" type="ORF">BBA_10139</name>
</gene>
<dbReference type="RefSeq" id="XP_008603458.1">
    <property type="nucleotide sequence ID" value="XM_008605236.1"/>
</dbReference>
<protein>
    <submittedName>
        <fullName evidence="1">Uncharacterized protein</fullName>
    </submittedName>
</protein>
<proteinExistence type="predicted"/>
<evidence type="ECO:0000313" key="2">
    <source>
        <dbReference type="Proteomes" id="UP000002762"/>
    </source>
</evidence>
<dbReference type="GeneID" id="19893151"/>